<dbReference type="Proteomes" id="UP000215181">
    <property type="component" value="Unassembled WGS sequence"/>
</dbReference>
<comment type="caution">
    <text evidence="2">The sequence shown here is derived from an EMBL/GenBank/DDBJ whole genome shotgun (WGS) entry which is preliminary data.</text>
</comment>
<dbReference type="InterPro" id="IPR002716">
    <property type="entry name" value="PIN_dom"/>
</dbReference>
<sequence>MNPVFVDTNILAYARDQRDSRKQAIAMDWLRSLANHRAGRLSWQVLIEFYAVATHPRKLAMVEAAAQADVLALQAWNPVTPDSELLQRAWIVQSKYGFSWWDAMVVSAALIAGCGTLLSEDLQHRQVIEGSLTIIDPFAADAPAPPTE</sequence>
<gene>
    <name evidence="2" type="ORF">CGK74_14480</name>
</gene>
<accession>A0A235EVU1</accession>
<dbReference type="Gene3D" id="3.40.50.1010">
    <property type="entry name" value="5'-nuclease"/>
    <property type="match status" value="1"/>
</dbReference>
<dbReference type="EMBL" id="NOIH01000017">
    <property type="protein sequence ID" value="OYD53101.1"/>
    <property type="molecule type" value="Genomic_DNA"/>
</dbReference>
<keyword evidence="3" id="KW-1185">Reference proteome</keyword>
<dbReference type="Pfam" id="PF01850">
    <property type="entry name" value="PIN"/>
    <property type="match status" value="1"/>
</dbReference>
<reference evidence="2 3" key="1">
    <citation type="submission" date="2017-07" db="EMBL/GenBank/DDBJ databases">
        <title>Thauera sp. KNDSS-Mac4 genome sequence and assembly.</title>
        <authorList>
            <person name="Mayilraj S."/>
        </authorList>
    </citation>
    <scope>NUCLEOTIDE SEQUENCE [LARGE SCALE GENOMIC DNA]</scope>
    <source>
        <strain evidence="2 3">KNDSS-Mac4</strain>
    </source>
</reference>
<dbReference type="InterPro" id="IPR029060">
    <property type="entry name" value="PIN-like_dom_sf"/>
</dbReference>
<dbReference type="CDD" id="cd18692">
    <property type="entry name" value="PIN_VapC-like"/>
    <property type="match status" value="1"/>
</dbReference>
<feature type="domain" description="PIN" evidence="1">
    <location>
        <begin position="4"/>
        <end position="127"/>
    </location>
</feature>
<organism evidence="2 3">
    <name type="scientific">Thauera propionica</name>
    <dbReference type="NCBI Taxonomy" id="2019431"/>
    <lineage>
        <taxon>Bacteria</taxon>
        <taxon>Pseudomonadati</taxon>
        <taxon>Pseudomonadota</taxon>
        <taxon>Betaproteobacteria</taxon>
        <taxon>Rhodocyclales</taxon>
        <taxon>Zoogloeaceae</taxon>
        <taxon>Thauera</taxon>
    </lineage>
</organism>
<proteinExistence type="predicted"/>
<protein>
    <submittedName>
        <fullName evidence="2">Twitching motility protein PilT</fullName>
    </submittedName>
</protein>
<evidence type="ECO:0000259" key="1">
    <source>
        <dbReference type="Pfam" id="PF01850"/>
    </source>
</evidence>
<dbReference type="RefSeq" id="WP_094269160.1">
    <property type="nucleotide sequence ID" value="NZ_NOIH01000017.1"/>
</dbReference>
<dbReference type="OrthoDB" id="9792015at2"/>
<evidence type="ECO:0000313" key="2">
    <source>
        <dbReference type="EMBL" id="OYD53101.1"/>
    </source>
</evidence>
<name>A0A235EVU1_9RHOO</name>
<dbReference type="SUPFAM" id="SSF88723">
    <property type="entry name" value="PIN domain-like"/>
    <property type="match status" value="1"/>
</dbReference>
<dbReference type="AlphaFoldDB" id="A0A235EVU1"/>
<evidence type="ECO:0000313" key="3">
    <source>
        <dbReference type="Proteomes" id="UP000215181"/>
    </source>
</evidence>